<protein>
    <submittedName>
        <fullName evidence="1">Uncharacterized protein</fullName>
    </submittedName>
</protein>
<evidence type="ECO:0000313" key="1">
    <source>
        <dbReference type="EMBL" id="CAB4264617.1"/>
    </source>
</evidence>
<dbReference type="Proteomes" id="UP000507222">
    <property type="component" value="Unassembled WGS sequence"/>
</dbReference>
<evidence type="ECO:0000313" key="2">
    <source>
        <dbReference type="Proteomes" id="UP000507222"/>
    </source>
</evidence>
<reference evidence="1 2" key="1">
    <citation type="submission" date="2020-05" db="EMBL/GenBank/DDBJ databases">
        <authorList>
            <person name="Campoy J."/>
            <person name="Schneeberger K."/>
            <person name="Spophaly S."/>
        </authorList>
    </citation>
    <scope>NUCLEOTIDE SEQUENCE [LARGE SCALE GENOMIC DNA]</scope>
    <source>
        <strain evidence="1">PruArmRojPasFocal</strain>
    </source>
</reference>
<gene>
    <name evidence="1" type="ORF">CURHAP_LOCUS6510</name>
</gene>
<accession>A0A6J5TN45</accession>
<proteinExistence type="predicted"/>
<organism evidence="1 2">
    <name type="scientific">Prunus armeniaca</name>
    <name type="common">Apricot</name>
    <name type="synonym">Armeniaca vulgaris</name>
    <dbReference type="NCBI Taxonomy" id="36596"/>
    <lineage>
        <taxon>Eukaryota</taxon>
        <taxon>Viridiplantae</taxon>
        <taxon>Streptophyta</taxon>
        <taxon>Embryophyta</taxon>
        <taxon>Tracheophyta</taxon>
        <taxon>Spermatophyta</taxon>
        <taxon>Magnoliopsida</taxon>
        <taxon>eudicotyledons</taxon>
        <taxon>Gunneridae</taxon>
        <taxon>Pentapetalae</taxon>
        <taxon>rosids</taxon>
        <taxon>fabids</taxon>
        <taxon>Rosales</taxon>
        <taxon>Rosaceae</taxon>
        <taxon>Amygdaloideae</taxon>
        <taxon>Amygdaleae</taxon>
        <taxon>Prunus</taxon>
    </lineage>
</organism>
<dbReference type="EMBL" id="CAEKDK010000001">
    <property type="protein sequence ID" value="CAB4264617.1"/>
    <property type="molecule type" value="Genomic_DNA"/>
</dbReference>
<name>A0A6J5TN45_PRUAR</name>
<sequence length="91" mass="9887">MTWGSPLSSKSSQDMKLMSQGVILSVKVNPKHGTHMSHEASSNSQGEVKIFNGSYCYSKAMGDVTSFLKDAFSLKCDEVMNISKPAIQVRG</sequence>
<dbReference type="AlphaFoldDB" id="A0A6J5TN45"/>